<organism evidence="2 3">
    <name type="scientific">Asticcacaulis biprosthecium C19</name>
    <dbReference type="NCBI Taxonomy" id="715226"/>
    <lineage>
        <taxon>Bacteria</taxon>
        <taxon>Pseudomonadati</taxon>
        <taxon>Pseudomonadota</taxon>
        <taxon>Alphaproteobacteria</taxon>
        <taxon>Caulobacterales</taxon>
        <taxon>Caulobacteraceae</taxon>
        <taxon>Asticcacaulis</taxon>
    </lineage>
</organism>
<proteinExistence type="predicted"/>
<dbReference type="SUPFAM" id="SSF51120">
    <property type="entry name" value="beta-Roll"/>
    <property type="match status" value="5"/>
</dbReference>
<dbReference type="InterPro" id="IPR011049">
    <property type="entry name" value="Serralysin-like_metalloprot_C"/>
</dbReference>
<dbReference type="HOGENOM" id="CLU_238184_0_0_5"/>
<dbReference type="OrthoDB" id="7175628at2"/>
<dbReference type="EMBL" id="GL883077">
    <property type="protein sequence ID" value="EGF92973.1"/>
    <property type="molecule type" value="Genomic_DNA"/>
</dbReference>
<evidence type="ECO:0000313" key="3">
    <source>
        <dbReference type="Proteomes" id="UP000006512"/>
    </source>
</evidence>
<feature type="region of interest" description="Disordered" evidence="1">
    <location>
        <begin position="1102"/>
        <end position="1125"/>
    </location>
</feature>
<dbReference type="Proteomes" id="UP000006512">
    <property type="component" value="Unassembled WGS sequence"/>
</dbReference>
<keyword evidence="3" id="KW-1185">Reference proteome</keyword>
<protein>
    <submittedName>
        <fullName evidence="2">Hemolysin-type calcium-binding repeat 2 copies family protein</fullName>
    </submittedName>
</protein>
<dbReference type="Pfam" id="PF00353">
    <property type="entry name" value="HemolysinCabind"/>
    <property type="match status" value="10"/>
</dbReference>
<dbReference type="RefSeq" id="WP_006272158.1">
    <property type="nucleotide sequence ID" value="NZ_GL883077.1"/>
</dbReference>
<sequence length="1667" mass="168511">MPALFVDHSGRTGGVANAIYLDGSPASRAHDGKIHSSLLPSFDDSPFRVIITAPALTHESLGTPPVAAIGDDSQKLVTGNGGLRNSPGDDIFTYNNPTGYIYVEGGAGKDTLNVNAASQVVGVSSTLYNNGGVDFYGDLYHDTNRVQYNGIEKINYTMGLGNDTLTMDGGPLAASNTNVAVNAGGGVNTLNANLGVVATNIVMTNASLTTSRLSLKNFTTYNVTFGSGNDSVTLNNTGGQSLVLGNGNDSVTFNGALGYQYVAMGAGQDSLTVNNSAQTVAVGSTLYNNGGVDFYGDLYNDAGNRTQYNAVENLTYYMGSGSDTLTLDAGPLAVVANTVYVDAGAGGNHLSANLGVITTDIVLNNASLTTSRLSLLGFISYVVTFGSGNDSVTLTETAGQDLRLGAGNDSVTLNGAHGYQYIELAGGFDTLSVDNSTQTAGVSSNVYNDSGARFYGDFYNDGGNRTQFNGTEALVYRMGTGNDALTFDGGVLATVANSADIDAGGGTDTLTSANLSVITTDITVFNSSLTADRVALNGFEIYGTVYMGSGNDSVTVAGANNQSWRMAGGNDTVTLTSAAGYQYVEAGDGTDSLSIDNHTVTANVGHAIYNDSGIRFYGDIYNDTNRTQFNGTENLSVIAGSGNDALSLDGGPLVNSNTSIAFDAGAGSDSLSANLGALTANIVLNETSLTSTRLSLLNFEVFNVTFGSGNDTVTRTTATSEQFRLAGGDDAITLNSAIGYQYVEGGSGYDFLTVRNNSQDTGVTSYIYNDSGVRFYGDFYNEGANRTQFNGMERIAYTMGRGDDVMNVDGNALGAAGNRLNLSGGTGIDHLNLNLSGLSGLNLVWSGVTLTIGVNTFASFESINVALASGSQYILRGGGNDSYAGSNSNDTIDGGAGNDTLNGQAGFDIASYASATGPVTVSLALQGAAQATGNGNDLLTNFEGLLGSTFNDSLTGDNNANRLDGNTGNDTLVGGLGNDTYVINSAGDAFGEAAGGGLDTVESSITLTLSAELENLTLTSTAVINGTGNGLNNILTGNSATNVLSGGLGDDTYVVQNSSDNVVESAGQGTDIIFASASYSLAGRIVEVLTLTGAADIDATGNGNANTLNGNSGHNRLDGGTGNDSLTGGLGNDTYVVNTTGDLVTEAAGEGTDTVETSITLTLGANLENLSLIGATAINGIGNALDNVLTGNSGNNVLSGLAGNDTYYVQSQTDSVVESAGGGVDVVYSSATRDFLGTQVENLILTGSANINGSGNELANRIEGNSGNNVLTGLAGDDTYVVQNTGDSTVEAAAEGTDTVESAITWTLGSNVENLLLTGAAAVNGTGNTGNNVLSGNEANNVLSGLAGNDTYYIQNSGDNVVEANGDGSDTVISTVSYSLAGRYVEFLTLAGAANLDATGNGNANTLTGNNGVNTLSGLGGHDSLDGGAGADTMIGGTGNDSYVVDDAEDVVTEAAGEGIDLVSTALTHTLAANVDNLTLTGSDAVNGTGNALNNVLTGNSGVNVLTGGLGNDTYYVQTSGDNVVEASGEGTDVISSTVSYSLSGRYAETINLTGSANVNATGNSLANTLTGNSGNNTLNGKGGADVLAGGLGADLFLFEAASGADTISDFSAAQNDTININAYTSGVVSSGMVTQSGANVLITLGGGNVITVNSATTADVLAHIVW</sequence>
<evidence type="ECO:0000256" key="1">
    <source>
        <dbReference type="SAM" id="MobiDB-lite"/>
    </source>
</evidence>
<dbReference type="GO" id="GO:0005509">
    <property type="term" value="F:calcium ion binding"/>
    <property type="evidence" value="ECO:0007669"/>
    <property type="project" value="InterPro"/>
</dbReference>
<evidence type="ECO:0000313" key="2">
    <source>
        <dbReference type="EMBL" id="EGF92973.1"/>
    </source>
</evidence>
<name>F4QII4_9CAUL</name>
<reference evidence="3" key="1">
    <citation type="submission" date="2011-03" db="EMBL/GenBank/DDBJ databases">
        <title>Draft genome sequence of Brevundimonas diminuta.</title>
        <authorList>
            <person name="Brown P.J.B."/>
            <person name="Buechlein A."/>
            <person name="Hemmerich C."/>
            <person name="Brun Y.V."/>
        </authorList>
    </citation>
    <scope>NUCLEOTIDE SEQUENCE [LARGE SCALE GENOMIC DNA]</scope>
    <source>
        <strain evidence="3">C19</strain>
    </source>
</reference>
<gene>
    <name evidence="2" type="ORF">ABI_14120</name>
</gene>
<accession>F4QII4</accession>
<dbReference type="eggNOG" id="COG2931">
    <property type="taxonomic scope" value="Bacteria"/>
</dbReference>
<dbReference type="Gene3D" id="2.150.10.10">
    <property type="entry name" value="Serralysin-like metalloprotease, C-terminal"/>
    <property type="match status" value="5"/>
</dbReference>
<feature type="compositionally biased region" description="Low complexity" evidence="1">
    <location>
        <begin position="1102"/>
        <end position="1113"/>
    </location>
</feature>
<dbReference type="Gene3D" id="2.160.20.160">
    <property type="match status" value="2"/>
</dbReference>
<dbReference type="InterPro" id="IPR001343">
    <property type="entry name" value="Hemolysn_Ca-bd"/>
</dbReference>
<dbReference type="STRING" id="715226.ABI_14120"/>